<evidence type="ECO:0000256" key="1">
    <source>
        <dbReference type="SAM" id="MobiDB-lite"/>
    </source>
</evidence>
<dbReference type="EMBL" id="VSSQ01018162">
    <property type="protein sequence ID" value="MPM61120.1"/>
    <property type="molecule type" value="Genomic_DNA"/>
</dbReference>
<feature type="region of interest" description="Disordered" evidence="1">
    <location>
        <begin position="1"/>
        <end position="23"/>
    </location>
</feature>
<dbReference type="AlphaFoldDB" id="A0A645B6R1"/>
<organism evidence="2">
    <name type="scientific">bioreactor metagenome</name>
    <dbReference type="NCBI Taxonomy" id="1076179"/>
    <lineage>
        <taxon>unclassified sequences</taxon>
        <taxon>metagenomes</taxon>
        <taxon>ecological metagenomes</taxon>
    </lineage>
</organism>
<sequence length="91" mass="9911">MPVAGGDSSDITMDQHGISGFGRDEVRRPAPVILMHEPADSSLADVLLKISVIILDIVIEAVLLDDDRIEAVQITGTRVIDFLDRQLQFVA</sequence>
<reference evidence="2" key="1">
    <citation type="submission" date="2019-08" db="EMBL/GenBank/DDBJ databases">
        <authorList>
            <person name="Kucharzyk K."/>
            <person name="Murdoch R.W."/>
            <person name="Higgins S."/>
            <person name="Loffler F."/>
        </authorList>
    </citation>
    <scope>NUCLEOTIDE SEQUENCE</scope>
</reference>
<comment type="caution">
    <text evidence="2">The sequence shown here is derived from an EMBL/GenBank/DDBJ whole genome shotgun (WGS) entry which is preliminary data.</text>
</comment>
<protein>
    <submittedName>
        <fullName evidence="2">Uncharacterized protein</fullName>
    </submittedName>
</protein>
<evidence type="ECO:0000313" key="2">
    <source>
        <dbReference type="EMBL" id="MPM61120.1"/>
    </source>
</evidence>
<gene>
    <name evidence="2" type="ORF">SDC9_107974</name>
</gene>
<accession>A0A645B6R1</accession>
<proteinExistence type="predicted"/>
<name>A0A645B6R1_9ZZZZ</name>